<dbReference type="GO" id="GO:0016787">
    <property type="term" value="F:hydrolase activity"/>
    <property type="evidence" value="ECO:0007669"/>
    <property type="project" value="UniProtKB-KW"/>
</dbReference>
<organism evidence="3 4">
    <name type="scientific">Aphanothece hegewaldii CCALA 016</name>
    <dbReference type="NCBI Taxonomy" id="2107694"/>
    <lineage>
        <taxon>Bacteria</taxon>
        <taxon>Bacillati</taxon>
        <taxon>Cyanobacteriota</taxon>
        <taxon>Cyanophyceae</taxon>
        <taxon>Oscillatoriophycideae</taxon>
        <taxon>Chroococcales</taxon>
        <taxon>Aphanothecaceae</taxon>
        <taxon>Aphanothece</taxon>
    </lineage>
</organism>
<feature type="domain" description="AB hydrolase-1" evidence="2">
    <location>
        <begin position="306"/>
        <end position="352"/>
    </location>
</feature>
<dbReference type="Pfam" id="PF00561">
    <property type="entry name" value="Abhydrolase_1"/>
    <property type="match status" value="2"/>
</dbReference>
<name>A0A2T1LQN7_9CHRO</name>
<dbReference type="AlphaFoldDB" id="A0A2T1LQN7"/>
<feature type="transmembrane region" description="Helical" evidence="1">
    <location>
        <begin position="39"/>
        <end position="59"/>
    </location>
</feature>
<evidence type="ECO:0000313" key="3">
    <source>
        <dbReference type="EMBL" id="PSF29077.1"/>
    </source>
</evidence>
<dbReference type="GO" id="GO:0016020">
    <property type="term" value="C:membrane"/>
    <property type="evidence" value="ECO:0007669"/>
    <property type="project" value="TreeGrafter"/>
</dbReference>
<protein>
    <submittedName>
        <fullName evidence="3">Alpha/beta hydrolase</fullName>
    </submittedName>
</protein>
<accession>A0A2T1LQN7</accession>
<dbReference type="EMBL" id="PXOH01000067">
    <property type="protein sequence ID" value="PSF29077.1"/>
    <property type="molecule type" value="Genomic_DNA"/>
</dbReference>
<keyword evidence="1" id="KW-1133">Transmembrane helix</keyword>
<keyword evidence="3" id="KW-0378">Hydrolase</keyword>
<gene>
    <name evidence="3" type="ORF">C7H19_24480</name>
</gene>
<reference evidence="3 4" key="1">
    <citation type="submission" date="2018-03" db="EMBL/GenBank/DDBJ databases">
        <title>The ancient ancestry and fast evolution of plastids.</title>
        <authorList>
            <person name="Moore K.R."/>
            <person name="Magnabosco C."/>
            <person name="Momper L."/>
            <person name="Gold D.A."/>
            <person name="Bosak T."/>
            <person name="Fournier G.P."/>
        </authorList>
    </citation>
    <scope>NUCLEOTIDE SEQUENCE [LARGE SCALE GENOMIC DNA]</scope>
    <source>
        <strain evidence="3 4">CCALA 016</strain>
    </source>
</reference>
<proteinExistence type="predicted"/>
<feature type="domain" description="AB hydrolase-1" evidence="2">
    <location>
        <begin position="103"/>
        <end position="208"/>
    </location>
</feature>
<evidence type="ECO:0000256" key="1">
    <source>
        <dbReference type="SAM" id="Phobius"/>
    </source>
</evidence>
<dbReference type="Proteomes" id="UP000239001">
    <property type="component" value="Unassembled WGS sequence"/>
</dbReference>
<dbReference type="OrthoDB" id="9773293at2"/>
<evidence type="ECO:0000313" key="4">
    <source>
        <dbReference type="Proteomes" id="UP000239001"/>
    </source>
</evidence>
<dbReference type="SUPFAM" id="SSF53474">
    <property type="entry name" value="alpha/beta-Hydrolases"/>
    <property type="match status" value="1"/>
</dbReference>
<comment type="caution">
    <text evidence="3">The sequence shown here is derived from an EMBL/GenBank/DDBJ whole genome shotgun (WGS) entry which is preliminary data.</text>
</comment>
<dbReference type="PRINTS" id="PR00111">
    <property type="entry name" value="ABHYDROLASE"/>
</dbReference>
<keyword evidence="1" id="KW-0812">Transmembrane</keyword>
<feature type="transmembrane region" description="Helical" evidence="1">
    <location>
        <begin position="231"/>
        <end position="251"/>
    </location>
</feature>
<sequence>MIFMPHNFLFVWLVQLLSIGVLGGGIYILYEWYEGELVGTFYLVAGLVIVLWSFGGRWISLPLLRRSGAEEPKFMRSQTVQRLRRPDGSVLQVEFFGPEDGQPIILSHGWGPNSTVWYYAKRQLSDRFRVIVWDLPGLGKSSKPKNNDHSVEKYARDLEAVVACAGDKPVILLGHSMGGMINLTFCRLFREQLGSRVAGLILVDTTYTNPVKTCIFSGLVRKLQKPLLEPVLYLTTVLWPIFWLMTWLSYFNGSLYITVELSGFTGTETRGQLSFAGLLSALGSPGVLARGTLAMFKFDETDTLATINVPVLVICGATDIATKPIASERMKAELPNSQLLTLKPGGHMALMEQNQQFAEVVSTFCAGCSNESVSP</sequence>
<keyword evidence="4" id="KW-1185">Reference proteome</keyword>
<dbReference type="PANTHER" id="PTHR43798:SF33">
    <property type="entry name" value="HYDROLASE, PUTATIVE (AFU_ORTHOLOGUE AFUA_2G14860)-RELATED"/>
    <property type="match status" value="1"/>
</dbReference>
<dbReference type="InterPro" id="IPR029058">
    <property type="entry name" value="AB_hydrolase_fold"/>
</dbReference>
<dbReference type="InterPro" id="IPR050266">
    <property type="entry name" value="AB_hydrolase_sf"/>
</dbReference>
<reference evidence="3 4" key="2">
    <citation type="submission" date="2018-03" db="EMBL/GenBank/DDBJ databases">
        <authorList>
            <person name="Keele B.F."/>
        </authorList>
    </citation>
    <scope>NUCLEOTIDE SEQUENCE [LARGE SCALE GENOMIC DNA]</scope>
    <source>
        <strain evidence="3 4">CCALA 016</strain>
    </source>
</reference>
<dbReference type="PANTHER" id="PTHR43798">
    <property type="entry name" value="MONOACYLGLYCEROL LIPASE"/>
    <property type="match status" value="1"/>
</dbReference>
<dbReference type="Gene3D" id="3.40.50.1820">
    <property type="entry name" value="alpha/beta hydrolase"/>
    <property type="match status" value="1"/>
</dbReference>
<dbReference type="InterPro" id="IPR000073">
    <property type="entry name" value="AB_hydrolase_1"/>
</dbReference>
<keyword evidence="1" id="KW-0472">Membrane</keyword>
<evidence type="ECO:0000259" key="2">
    <source>
        <dbReference type="Pfam" id="PF00561"/>
    </source>
</evidence>